<feature type="domain" description="HTH cro/C1-type" evidence="2">
    <location>
        <begin position="12"/>
        <end position="67"/>
    </location>
</feature>
<organism evidence="3 4">
    <name type="scientific">Pseudomonas fluorescens</name>
    <dbReference type="NCBI Taxonomy" id="294"/>
    <lineage>
        <taxon>Bacteria</taxon>
        <taxon>Pseudomonadati</taxon>
        <taxon>Pseudomonadota</taxon>
        <taxon>Gammaproteobacteria</taxon>
        <taxon>Pseudomonadales</taxon>
        <taxon>Pseudomonadaceae</taxon>
        <taxon>Pseudomonas</taxon>
    </lineage>
</organism>
<dbReference type="NCBIfam" id="TIGR02607">
    <property type="entry name" value="antidote_HigA"/>
    <property type="match status" value="1"/>
</dbReference>
<protein>
    <submittedName>
        <fullName evidence="3">Putative HTH-type transcriptional regulator YddM</fullName>
    </submittedName>
</protein>
<dbReference type="PANTHER" id="PTHR36924">
    <property type="entry name" value="ANTITOXIN HIGA-1"/>
    <property type="match status" value="1"/>
</dbReference>
<dbReference type="InterPro" id="IPR001387">
    <property type="entry name" value="Cro/C1-type_HTH"/>
</dbReference>
<evidence type="ECO:0000259" key="2">
    <source>
        <dbReference type="PROSITE" id="PS50943"/>
    </source>
</evidence>
<keyword evidence="1" id="KW-0238">DNA-binding</keyword>
<dbReference type="GO" id="GO:0003677">
    <property type="term" value="F:DNA binding"/>
    <property type="evidence" value="ECO:0007669"/>
    <property type="project" value="UniProtKB-KW"/>
</dbReference>
<dbReference type="SMART" id="SM00530">
    <property type="entry name" value="HTH_XRE"/>
    <property type="match status" value="1"/>
</dbReference>
<dbReference type="PROSITE" id="PS50943">
    <property type="entry name" value="HTH_CROC1"/>
    <property type="match status" value="1"/>
</dbReference>
<dbReference type="Proteomes" id="UP000337909">
    <property type="component" value="Unassembled WGS sequence"/>
</dbReference>
<dbReference type="InterPro" id="IPR013430">
    <property type="entry name" value="Toxin_antidote_HigA"/>
</dbReference>
<dbReference type="CDD" id="cd00093">
    <property type="entry name" value="HTH_XRE"/>
    <property type="match status" value="1"/>
</dbReference>
<dbReference type="SUPFAM" id="SSF47413">
    <property type="entry name" value="lambda repressor-like DNA-binding domains"/>
    <property type="match status" value="1"/>
</dbReference>
<dbReference type="OrthoDB" id="9793869at2"/>
<dbReference type="Pfam" id="PF01381">
    <property type="entry name" value="HTH_3"/>
    <property type="match status" value="1"/>
</dbReference>
<sequence length="99" mass="10695">MSVNEQHPGALVRQECLERSGLSVTAGAEILGVSRQALSNLLTGKSGISPEMAIRLDLVFGSSAETWLQLQLKFDLAEARKRTAAIKVRSLNVQPNAHI</sequence>
<dbReference type="RefSeq" id="WP_150641053.1">
    <property type="nucleotide sequence ID" value="NZ_CABVHQ010000006.1"/>
</dbReference>
<evidence type="ECO:0000256" key="1">
    <source>
        <dbReference type="ARBA" id="ARBA00023125"/>
    </source>
</evidence>
<gene>
    <name evidence="3" type="primary">yddM</name>
    <name evidence="3" type="ORF">PS691_00966</name>
</gene>
<dbReference type="EMBL" id="CABVHQ010000006">
    <property type="protein sequence ID" value="VVN79375.1"/>
    <property type="molecule type" value="Genomic_DNA"/>
</dbReference>
<dbReference type="InterPro" id="IPR010982">
    <property type="entry name" value="Lambda_DNA-bd_dom_sf"/>
</dbReference>
<name>A0A5E7ALJ7_PSEFL</name>
<dbReference type="Gene3D" id="1.10.260.40">
    <property type="entry name" value="lambda repressor-like DNA-binding domains"/>
    <property type="match status" value="1"/>
</dbReference>
<accession>A0A5E7ALJ7</accession>
<dbReference type="PANTHER" id="PTHR36924:SF1">
    <property type="entry name" value="ANTITOXIN HIGA-1"/>
    <property type="match status" value="1"/>
</dbReference>
<dbReference type="AlphaFoldDB" id="A0A5E7ALJ7"/>
<reference evidence="3 4" key="1">
    <citation type="submission" date="2019-09" db="EMBL/GenBank/DDBJ databases">
        <authorList>
            <person name="Chandra G."/>
            <person name="Truman W A."/>
        </authorList>
    </citation>
    <scope>NUCLEOTIDE SEQUENCE [LARGE SCALE GENOMIC DNA]</scope>
    <source>
        <strain evidence="3">PS691</strain>
    </source>
</reference>
<evidence type="ECO:0000313" key="3">
    <source>
        <dbReference type="EMBL" id="VVN79375.1"/>
    </source>
</evidence>
<evidence type="ECO:0000313" key="4">
    <source>
        <dbReference type="Proteomes" id="UP000337909"/>
    </source>
</evidence>
<proteinExistence type="predicted"/>